<gene>
    <name evidence="2" type="ORF">NEUTE1DRAFT_112583</name>
</gene>
<feature type="compositionally biased region" description="Polar residues" evidence="1">
    <location>
        <begin position="18"/>
        <end position="41"/>
    </location>
</feature>
<feature type="region of interest" description="Disordered" evidence="1">
    <location>
        <begin position="1"/>
        <end position="162"/>
    </location>
</feature>
<dbReference type="AlphaFoldDB" id="F8MW26"/>
<name>F8MW26_NEUT8</name>
<keyword evidence="3" id="KW-1185">Reference proteome</keyword>
<reference evidence="3" key="1">
    <citation type="journal article" date="2011" name="Genetics">
        <title>Massive changes in genome architecture accompany the transition to self-fertility in the filamentous fungus Neurospora tetrasperma.</title>
        <authorList>
            <person name="Ellison C.E."/>
            <person name="Stajich J.E."/>
            <person name="Jacobson D.J."/>
            <person name="Natvig D.O."/>
            <person name="Lapidus A."/>
            <person name="Foster B."/>
            <person name="Aerts A."/>
            <person name="Riley R."/>
            <person name="Lindquist E.A."/>
            <person name="Grigoriev I.V."/>
            <person name="Taylor J.W."/>
        </authorList>
    </citation>
    <scope>NUCLEOTIDE SEQUENCE [LARGE SCALE GENOMIC DNA]</scope>
    <source>
        <strain evidence="3">FGSC 2508 / P0657</strain>
    </source>
</reference>
<feature type="compositionally biased region" description="Basic residues" evidence="1">
    <location>
        <begin position="117"/>
        <end position="135"/>
    </location>
</feature>
<dbReference type="RefSeq" id="XP_009854026.1">
    <property type="nucleotide sequence ID" value="XM_009855724.1"/>
</dbReference>
<evidence type="ECO:0000256" key="1">
    <source>
        <dbReference type="SAM" id="MobiDB-lite"/>
    </source>
</evidence>
<dbReference type="VEuPathDB" id="FungiDB:NEUTE1DRAFT_112583"/>
<proteinExistence type="predicted"/>
<dbReference type="HOGENOM" id="CLU_601428_0_0_1"/>
<evidence type="ECO:0000313" key="3">
    <source>
        <dbReference type="Proteomes" id="UP000008065"/>
    </source>
</evidence>
<dbReference type="GeneID" id="20822631"/>
<feature type="compositionally biased region" description="Low complexity" evidence="1">
    <location>
        <begin position="142"/>
        <end position="155"/>
    </location>
</feature>
<evidence type="ECO:0000313" key="2">
    <source>
        <dbReference type="EMBL" id="EGO54021.1"/>
    </source>
</evidence>
<feature type="region of interest" description="Disordered" evidence="1">
    <location>
        <begin position="354"/>
        <end position="379"/>
    </location>
</feature>
<dbReference type="OrthoDB" id="10538488at2759"/>
<sequence length="455" mass="51365">MSNAMSQRASEEPEDQVQGASNTAGTAVDATTINGTSGNTDISEEDSDAWYRNHNVPPNSFASSSSRSSSRSSSSTSSVATTPGFTNSDSISNNSAGTRETSPPSRATSGDGSPVINHHHQQPQHHPQQHNHHPHPNPIPIPNHNHNLNHPQSNQHPPPAQDPLFRRLCTTWLRHLHHVLQAHALVVRAQHIHDTRWLQVNSHLLWTVAPLTEEARLWWVAWHTQNERRMLREAEWRLWVLMNEDTPRLVRVVRGHDAHVDMHFHQGNLGWKFPESHLPSLITFAITIANKITIVNQHNRRFVMAQPQLSTTIRIPPALSSMDQSDIDVLFHHPIPTEPRSKPREAERNITIASKDETRQTAVSPTIHPDASEDIPRPATLSTSTPACYDTYSALLIVAWLGTLPDYLPPRRRRQRCRVHCRRHQHARHCFGGVDHTAEEGMDLDGFEEKECDMV</sequence>
<accession>F8MW26</accession>
<protein>
    <submittedName>
        <fullName evidence="2">Uncharacterized protein</fullName>
    </submittedName>
</protein>
<dbReference type="EMBL" id="GL891307">
    <property type="protein sequence ID" value="EGO54021.1"/>
    <property type="molecule type" value="Genomic_DNA"/>
</dbReference>
<feature type="compositionally biased region" description="Low complexity" evidence="1">
    <location>
        <begin position="63"/>
        <end position="78"/>
    </location>
</feature>
<dbReference type="KEGG" id="nte:NEUTE1DRAFT112583"/>
<feature type="compositionally biased region" description="Polar residues" evidence="1">
    <location>
        <begin position="79"/>
        <end position="111"/>
    </location>
</feature>
<dbReference type="Proteomes" id="UP000008065">
    <property type="component" value="Unassembled WGS sequence"/>
</dbReference>
<organism evidence="2 3">
    <name type="scientific">Neurospora tetrasperma (strain FGSC 2508 / ATCC MYA-4615 / P0657)</name>
    <dbReference type="NCBI Taxonomy" id="510951"/>
    <lineage>
        <taxon>Eukaryota</taxon>
        <taxon>Fungi</taxon>
        <taxon>Dikarya</taxon>
        <taxon>Ascomycota</taxon>
        <taxon>Pezizomycotina</taxon>
        <taxon>Sordariomycetes</taxon>
        <taxon>Sordariomycetidae</taxon>
        <taxon>Sordariales</taxon>
        <taxon>Sordariaceae</taxon>
        <taxon>Neurospora</taxon>
    </lineage>
</organism>